<dbReference type="GO" id="GO:0000340">
    <property type="term" value="F:RNA 7-methylguanosine cap binding"/>
    <property type="evidence" value="ECO:0007669"/>
    <property type="project" value="EnsemblFungi"/>
</dbReference>
<dbReference type="GO" id="GO:0000932">
    <property type="term" value="C:P-body"/>
    <property type="evidence" value="ECO:0007669"/>
    <property type="project" value="TreeGrafter"/>
</dbReference>
<accession>A0A1U7LT06</accession>
<dbReference type="FunFam" id="3.30.428.10:FF:000006">
    <property type="entry name" value="m7GpppX diphosphatase"/>
    <property type="match status" value="1"/>
</dbReference>
<dbReference type="InterPro" id="IPR036265">
    <property type="entry name" value="HIT-like_sf"/>
</dbReference>
<comment type="subcellular location">
    <subcellularLocation>
        <location evidence="1">Nucleus</location>
    </subcellularLocation>
</comment>
<comment type="similarity">
    <text evidence="2">Belongs to the HIT family.</text>
</comment>
<sequence>MVTETPEIYKTLVEPYIDAVSANRCQWVYNILNHTTESDRIVYENPDVLTGYIVLPDLKWDGKMVSSLYLCAIFHRKDLRSIRDLTTDHIMLLKDFRESILYEIPKKYHIDSNQLRIYFHYHPSYYHLHVHIAHVSYDGSFGSVAGKAILIEEVIERLQECPTGTGYSSKTLTFSIGEESDIWKNIFARLT</sequence>
<evidence type="ECO:0000256" key="9">
    <source>
        <dbReference type="ARBA" id="ARBA00048222"/>
    </source>
</evidence>
<evidence type="ECO:0000256" key="4">
    <source>
        <dbReference type="ARBA" id="ARBA00015636"/>
    </source>
</evidence>
<keyword evidence="6" id="KW-0539">Nucleus</keyword>
<evidence type="ECO:0000256" key="8">
    <source>
        <dbReference type="ARBA" id="ARBA00030609"/>
    </source>
</evidence>
<dbReference type="GO" id="GO:0140932">
    <property type="term" value="F:5'-(N(7)-methyl 5'-triphosphoguanosine)-[mRNA] diphosphatase activity"/>
    <property type="evidence" value="ECO:0007669"/>
    <property type="project" value="UniProtKB-EC"/>
</dbReference>
<comment type="catalytic activity">
    <reaction evidence="9">
        <text>a 5'-end (N(7)-methyl 5'-triphosphoguanosine)-ribonucleoside in mRNA + H2O = N(7)-methyl-GMP + a 5'-end diphospho-ribonucleoside in mRNA + 2 H(+)</text>
        <dbReference type="Rhea" id="RHEA:65388"/>
        <dbReference type="Rhea" id="RHEA-COMP:17165"/>
        <dbReference type="Rhea" id="RHEA-COMP:17167"/>
        <dbReference type="ChEBI" id="CHEBI:15377"/>
        <dbReference type="ChEBI" id="CHEBI:15378"/>
        <dbReference type="ChEBI" id="CHEBI:58285"/>
        <dbReference type="ChEBI" id="CHEBI:156461"/>
        <dbReference type="ChEBI" id="CHEBI:167616"/>
        <dbReference type="EC" id="3.6.1.59"/>
    </reaction>
</comment>
<dbReference type="STRING" id="1198029.A0A1U7LT06"/>
<dbReference type="AlphaFoldDB" id="A0A1U7LT06"/>
<dbReference type="InterPro" id="IPR008594">
    <property type="entry name" value="DcpS/DCS2"/>
</dbReference>
<evidence type="ECO:0000256" key="6">
    <source>
        <dbReference type="ARBA" id="ARBA00023242"/>
    </source>
</evidence>
<dbReference type="OMA" id="ESDRIVY"/>
<dbReference type="EC" id="3.6.1.59" evidence="3"/>
<evidence type="ECO:0000313" key="11">
    <source>
        <dbReference type="Proteomes" id="UP000186594"/>
    </source>
</evidence>
<proteinExistence type="inferred from homology"/>
<evidence type="ECO:0000256" key="2">
    <source>
        <dbReference type="ARBA" id="ARBA00010208"/>
    </source>
</evidence>
<protein>
    <recommendedName>
        <fullName evidence="4">m7GpppX diphosphatase</fullName>
        <ecNumber evidence="3">3.6.1.59</ecNumber>
    </recommendedName>
    <alternativeName>
        <fullName evidence="8">Decapping scavenger enzyme</fullName>
    </alternativeName>
    <alternativeName>
        <fullName evidence="7">Scavenger mRNA-decapping enzyme DcpS</fullName>
    </alternativeName>
</protein>
<dbReference type="GO" id="GO:0000290">
    <property type="term" value="P:deadenylation-dependent decapping of nuclear-transcribed mRNA"/>
    <property type="evidence" value="ECO:0007669"/>
    <property type="project" value="EnsemblFungi"/>
</dbReference>
<name>A0A1U7LT06_NEOID</name>
<dbReference type="PANTHER" id="PTHR12978:SF0">
    <property type="entry name" value="M7GPPPX DIPHOSPHATASE"/>
    <property type="match status" value="1"/>
</dbReference>
<evidence type="ECO:0000313" key="10">
    <source>
        <dbReference type="EMBL" id="OLL25748.1"/>
    </source>
</evidence>
<dbReference type="Gene3D" id="3.30.428.10">
    <property type="entry name" value="HIT-like"/>
    <property type="match status" value="1"/>
</dbReference>
<comment type="caution">
    <text evidence="10">The sequence shown here is derived from an EMBL/GenBank/DDBJ whole genome shotgun (WGS) entry which is preliminary data.</text>
</comment>
<keyword evidence="11" id="KW-1185">Reference proteome</keyword>
<dbReference type="SUPFAM" id="SSF54197">
    <property type="entry name" value="HIT-like"/>
    <property type="match status" value="1"/>
</dbReference>
<organism evidence="10 11">
    <name type="scientific">Neolecta irregularis (strain DAH-3)</name>
    <dbReference type="NCBI Taxonomy" id="1198029"/>
    <lineage>
        <taxon>Eukaryota</taxon>
        <taxon>Fungi</taxon>
        <taxon>Dikarya</taxon>
        <taxon>Ascomycota</taxon>
        <taxon>Taphrinomycotina</taxon>
        <taxon>Neolectales</taxon>
        <taxon>Neolectaceae</taxon>
        <taxon>Neolecta</taxon>
    </lineage>
</organism>
<evidence type="ECO:0000256" key="3">
    <source>
        <dbReference type="ARBA" id="ARBA00012520"/>
    </source>
</evidence>
<keyword evidence="5" id="KW-0378">Hydrolase</keyword>
<evidence type="ECO:0000256" key="1">
    <source>
        <dbReference type="ARBA" id="ARBA00004123"/>
    </source>
</evidence>
<evidence type="ECO:0000256" key="7">
    <source>
        <dbReference type="ARBA" id="ARBA00029885"/>
    </source>
</evidence>
<evidence type="ECO:0000256" key="5">
    <source>
        <dbReference type="ARBA" id="ARBA00022801"/>
    </source>
</evidence>
<dbReference type="PANTHER" id="PTHR12978">
    <property type="entry name" value="HISTIDINE TRIAD HIT PROTEIN MEMBER"/>
    <property type="match status" value="1"/>
</dbReference>
<gene>
    <name evidence="10" type="ORF">NEOLI_001647</name>
</gene>
<dbReference type="Proteomes" id="UP000186594">
    <property type="component" value="Unassembled WGS sequence"/>
</dbReference>
<dbReference type="Pfam" id="PF11969">
    <property type="entry name" value="DcpS_C"/>
    <property type="match status" value="1"/>
</dbReference>
<dbReference type="OrthoDB" id="10264956at2759"/>
<reference evidence="10 11" key="1">
    <citation type="submission" date="2016-04" db="EMBL/GenBank/DDBJ databases">
        <title>Evolutionary innovation and constraint leading to complex multicellularity in the Ascomycota.</title>
        <authorList>
            <person name="Cisse O."/>
            <person name="Nguyen A."/>
            <person name="Hewitt D.A."/>
            <person name="Jedd G."/>
            <person name="Stajich J.E."/>
        </authorList>
    </citation>
    <scope>NUCLEOTIDE SEQUENCE [LARGE SCALE GENOMIC DNA]</scope>
    <source>
        <strain evidence="10 11">DAH-3</strain>
    </source>
</reference>
<dbReference type="GO" id="GO:0005634">
    <property type="term" value="C:nucleus"/>
    <property type="evidence" value="ECO:0007669"/>
    <property type="project" value="UniProtKB-SubCell"/>
</dbReference>
<dbReference type="EMBL" id="LXFE01000323">
    <property type="protein sequence ID" value="OLL25748.1"/>
    <property type="molecule type" value="Genomic_DNA"/>
</dbReference>